<dbReference type="EMBL" id="CAAHDI010000031">
    <property type="protein sequence ID" value="VGM56529.1"/>
    <property type="molecule type" value="Genomic_DNA"/>
</dbReference>
<dbReference type="InterPro" id="IPR027417">
    <property type="entry name" value="P-loop_NTPase"/>
</dbReference>
<name>A0A486VZI8_KLEPN</name>
<dbReference type="AlphaFoldDB" id="A0A486VZI8"/>
<proteinExistence type="predicted"/>
<dbReference type="RefSeq" id="WP_042943378.1">
    <property type="nucleotide sequence ID" value="NZ_BGMA01000042.1"/>
</dbReference>
<dbReference type="SUPFAM" id="SSF52540">
    <property type="entry name" value="P-loop containing nucleoside triphosphate hydrolases"/>
    <property type="match status" value="1"/>
</dbReference>
<accession>A0A486VZI8</accession>
<sequence>MRPKIGDFEFGEVYGENEVLFLDNYSKYFYDINNSLSKLDRKNKMLVIGRKGTGKTLLVNVYCNAKRKNNYIAVVESLKDFVFHELTHFQGQDVSSTKYVPIFKWMILVNLAKNIVSNKKGFSEDKIVHLEGFLRSFGHVAGELRPEQTVEITREYQTSGEVGIGFRFPVLRGEAKAKGGEVEKTKETKKNYLECMESLQCFIVDMLKESNKKIYVFYDELDDKFDATVEYKNAMISFLNAVVSINKTLMQNKIDAKIGAVIRHDIINTFSSPNINKIIEDNSVTLDWCSAGERASDSEIFDMIAFKIKNSTDYYNDLNGSNLFGKIFTERVAGEHSSIYILHRTLGRPRDAVRMLTYIQDEYGENTERFESSMFTKISKKYSSYLLREIRSELAGHLSDSEIDDSFSLLRSVKKRGFTPHLIKEKFEELKLGDGTLTLNKILSCLFKVGAIGNVLRRSKTDGGDVYLWSFNDEDLEMDPTLNFEIHCGLWDALGIIKPKLRQ</sequence>
<evidence type="ECO:0000313" key="1">
    <source>
        <dbReference type="EMBL" id="VGM56529.1"/>
    </source>
</evidence>
<protein>
    <submittedName>
        <fullName evidence="1">Uncharacterized protein</fullName>
    </submittedName>
</protein>
<dbReference type="NCBIfam" id="NF047389">
    <property type="entry name" value="ATPase_Sll1717"/>
    <property type="match status" value="1"/>
</dbReference>
<organism evidence="1">
    <name type="scientific">Klebsiella pneumoniae</name>
    <dbReference type="NCBI Taxonomy" id="573"/>
    <lineage>
        <taxon>Bacteria</taxon>
        <taxon>Pseudomonadati</taxon>
        <taxon>Pseudomonadota</taxon>
        <taxon>Gammaproteobacteria</taxon>
        <taxon>Enterobacterales</taxon>
        <taxon>Enterobacteriaceae</taxon>
        <taxon>Klebsiella/Raoultella group</taxon>
        <taxon>Klebsiella</taxon>
        <taxon>Klebsiella pneumoniae complex</taxon>
    </lineage>
</organism>
<dbReference type="InterPro" id="IPR059206">
    <property type="entry name" value="Sll1717-like"/>
</dbReference>
<reference evidence="1" key="1">
    <citation type="submission" date="2019-03" db="EMBL/GenBank/DDBJ databases">
        <authorList>
            <consortium name="Pathogen Informatics"/>
        </authorList>
    </citation>
    <scope>NUCLEOTIDE SEQUENCE</scope>
    <source>
        <strain evidence="1">5012STDY7626467</strain>
    </source>
</reference>
<gene>
    <name evidence="1" type="ORF">SAMEA4873629_05278</name>
</gene>